<accession>A0ABX5A8W4</accession>
<gene>
    <name evidence="1" type="ORF">C5C40_13260</name>
</gene>
<evidence type="ECO:0000313" key="2">
    <source>
        <dbReference type="Proteomes" id="UP000239698"/>
    </source>
</evidence>
<evidence type="ECO:0000313" key="1">
    <source>
        <dbReference type="EMBL" id="PPH74236.1"/>
    </source>
</evidence>
<keyword evidence="2" id="KW-1185">Reference proteome</keyword>
<reference evidence="1 2" key="1">
    <citation type="submission" date="2018-02" db="EMBL/GenBank/DDBJ databases">
        <title>Bacteriophage NCPPB3778 and a type I-E CRISPR drive the evolution of the US Biological Select Agent, Rathayibacter toxicus.</title>
        <authorList>
            <person name="Davis E.W.II."/>
            <person name="Tabima J.F."/>
            <person name="Weisberg A.J."/>
            <person name="Lopes L.D."/>
            <person name="Wiseman M.S."/>
            <person name="Wiseman M.S."/>
            <person name="Pupko T."/>
            <person name="Belcher M.S."/>
            <person name="Sechler A.J."/>
            <person name="Tancos M.A."/>
            <person name="Schroeder B.K."/>
            <person name="Murray T.D."/>
            <person name="Luster D.G."/>
            <person name="Schneider W.L."/>
            <person name="Rogers E."/>
            <person name="Andreote F.D."/>
            <person name="Grunwald N.J."/>
            <person name="Putnam M.L."/>
            <person name="Chang J.H."/>
        </authorList>
    </citation>
    <scope>NUCLEOTIDE SEQUENCE [LARGE SCALE GENOMIC DNA]</scope>
    <source>
        <strain evidence="1 2">AY1D6</strain>
    </source>
</reference>
<dbReference type="Proteomes" id="UP000239698">
    <property type="component" value="Unassembled WGS sequence"/>
</dbReference>
<proteinExistence type="predicted"/>
<dbReference type="RefSeq" id="WP_104249114.1">
    <property type="nucleotide sequence ID" value="NZ_PSUD01000039.1"/>
</dbReference>
<dbReference type="EMBL" id="PSVT01000037">
    <property type="protein sequence ID" value="PPH74236.1"/>
    <property type="molecule type" value="Genomic_DNA"/>
</dbReference>
<comment type="caution">
    <text evidence="1">The sequence shown here is derived from an EMBL/GenBank/DDBJ whole genome shotgun (WGS) entry which is preliminary data.</text>
</comment>
<organism evidence="1 2">
    <name type="scientific">Rathayibacter rathayi</name>
    <name type="common">Corynebacterium rathayi</name>
    <dbReference type="NCBI Taxonomy" id="33887"/>
    <lineage>
        <taxon>Bacteria</taxon>
        <taxon>Bacillati</taxon>
        <taxon>Actinomycetota</taxon>
        <taxon>Actinomycetes</taxon>
        <taxon>Micrococcales</taxon>
        <taxon>Microbacteriaceae</taxon>
        <taxon>Rathayibacter</taxon>
    </lineage>
</organism>
<sequence>MTLGRQLTAGVLTLGLVGGVGTSLAVTSSFLAPVAASAATHAVGYDQGNGWLGAYRHENGLLAYCLEILAGIPYSPTPGSSLNSDWNSLSSDQLARLNFVLSTHGNTEDANTAAAVALYAWDVADNAVYNSHGMSGDAYYGARAGRNYDAVIGLLNQYRAEAAGITAVQPGQTSGSASLSLDVDKDTGTGTVTFLTDPATQSGTVHLTNAVFDDTGSGDSGMTGGETRTFRIVPNADSTFNVKAHSDEIRVQGAVGFAGNITTWTPGQVSEQWTGSPGQKVDSSFTIAAAGAVSDPIPNLFSPMGSTQVSTQRVEASQDATDTVRAGVAAGSGEWRKLGDGSYVPIIYKGTLYGPYDQQPAESASVPAGATVVGSVELTATGPGTYTSPGITVPTAGFYTWVWTVDEASQSDRVQAFLPDGYAWSDRFGLVPETNVSPATVDAASLVKDAEIPVTATSTDTLTVEDTGAWLKQDGKNVPVTFTGTAYWVPGAGDVPATKPEGATVVKISSIVATGPGTYTSDPVTAPATSAGHIVWVWSTPKTLFNGSWADVWNAKGEVVKVTTPDVHTNATASVPLTDTAKDEAIVNGEVPEGATITFEAYRQSGDKASCTVDTRVYDGSKPPVAVTAGENENTSYWSSEVRFTEAGTYYWVETLRTKDGQVIHRGECGAPGETTTVKVPGVTTKAQTDVAVYDGATDDAVVTGDTPQGAYLVWKAYQAPTTRTTTEGGHPVCDASMLTGDTTASPVVVNQAGTYTSPAVVVTSAGTVYWVEELHSYDGKILVQGECGAPGETTTVHTPAVHTNATPAVHVGDAAKDEAVVNGYVPSGAVITFEAYRQTGDKAACEVDTRVYDGSSNPVATTAGLNENVSYWSSETRFTDAGSYYWVETLSTKDGQVIHRGECGAPGETTVVSAQP</sequence>
<feature type="non-terminal residue" evidence="1">
    <location>
        <position position="917"/>
    </location>
</feature>
<name>A0ABX5A8W4_RATRA</name>
<protein>
    <submittedName>
        <fullName evidence="1">Uncharacterized protein</fullName>
    </submittedName>
</protein>